<comment type="subunit">
    <text evidence="1">Homodimer.</text>
</comment>
<dbReference type="PANTHER" id="PTHR33178:SF10">
    <property type="entry name" value="STRESS-RESPONSE A_B BARREL DOMAIN-CONTAINING PROTEIN"/>
    <property type="match status" value="1"/>
</dbReference>
<sequence>MAYGLRHIVCFKFKPATPAELLEQFIQDGRQLKALITELDFFIDMRTSVTEDRTKGFSHFLYSEFHGKDQLQVYAEHPKHKEFVAKFKPHFEDVMAFDLPM</sequence>
<dbReference type="PROSITE" id="PS51502">
    <property type="entry name" value="S_R_A_B_BARREL"/>
    <property type="match status" value="1"/>
</dbReference>
<protein>
    <submittedName>
        <fullName evidence="3">Stress responsive a/b barrel domain-containing protein</fullName>
    </submittedName>
</protein>
<evidence type="ECO:0000313" key="4">
    <source>
        <dbReference type="Proteomes" id="UP000236343"/>
    </source>
</evidence>
<evidence type="ECO:0000256" key="1">
    <source>
        <dbReference type="ARBA" id="ARBA00011738"/>
    </source>
</evidence>
<dbReference type="SUPFAM" id="SSF54909">
    <property type="entry name" value="Dimeric alpha+beta barrel"/>
    <property type="match status" value="1"/>
</dbReference>
<dbReference type="Pfam" id="PF07876">
    <property type="entry name" value="Dabb"/>
    <property type="match status" value="1"/>
</dbReference>
<comment type="caution">
    <text evidence="3">The sequence shown here is derived from an EMBL/GenBank/DDBJ whole genome shotgun (WGS) entry which is preliminary data.</text>
</comment>
<name>A0A2G8XVA2_TOXGO</name>
<feature type="domain" description="Stress-response A/B barrel" evidence="2">
    <location>
        <begin position="5"/>
        <end position="99"/>
    </location>
</feature>
<gene>
    <name evidence="3" type="ORF">TGCOUG_222850</name>
</gene>
<dbReference type="AlphaFoldDB" id="A0A2G8XVA2"/>
<dbReference type="VEuPathDB" id="ToxoDB:TGCOUG_222850"/>
<dbReference type="SMART" id="SM00886">
    <property type="entry name" value="Dabb"/>
    <property type="match status" value="1"/>
</dbReference>
<dbReference type="Gene3D" id="3.30.70.100">
    <property type="match status" value="1"/>
</dbReference>
<dbReference type="InterPro" id="IPR044662">
    <property type="entry name" value="HS1/DABB1-like"/>
</dbReference>
<dbReference type="Proteomes" id="UP000236343">
    <property type="component" value="Unassembled WGS sequence"/>
</dbReference>
<proteinExistence type="predicted"/>
<reference evidence="3 4" key="1">
    <citation type="journal article" date="2016" name="Nat. Commun.">
        <title>Local admixture of amplified and diversified secreted pathogenesis determinants shapes mosaic Toxoplasma gondii genomes.</title>
        <authorList>
            <person name="Lorenzi H."/>
            <person name="Khan A."/>
            <person name="Behnke M.S."/>
            <person name="Namasivayam S."/>
            <person name="Swapna L.S."/>
            <person name="Hadjithomas M."/>
            <person name="Karamycheva S."/>
            <person name="Pinney D."/>
            <person name="Brunk B.P."/>
            <person name="Ajioka J.W."/>
            <person name="Ajzenberg D."/>
            <person name="Boothroyd J.C."/>
            <person name="Boyle J.P."/>
            <person name="Darde M.L."/>
            <person name="Diaz-Miranda M.A."/>
            <person name="Dubey J.P."/>
            <person name="Fritz H.M."/>
            <person name="Gennari S.M."/>
            <person name="Gregory B.D."/>
            <person name="Kim K."/>
            <person name="Saeij J.P."/>
            <person name="Su C."/>
            <person name="White M.W."/>
            <person name="Zhu X.Q."/>
            <person name="Howe D.K."/>
            <person name="Rosenthal B.M."/>
            <person name="Grigg M.E."/>
            <person name="Parkinson J."/>
            <person name="Liu L."/>
            <person name="Kissinger J.C."/>
            <person name="Roos D.S."/>
            <person name="Sibley L.D."/>
        </authorList>
    </citation>
    <scope>NUCLEOTIDE SEQUENCE [LARGE SCALE GENOMIC DNA]</scope>
    <source>
        <strain evidence="3 4">COUG</strain>
    </source>
</reference>
<dbReference type="EMBL" id="AGQR02002535">
    <property type="protein sequence ID" value="PIL98950.1"/>
    <property type="molecule type" value="Genomic_DNA"/>
</dbReference>
<evidence type="ECO:0000313" key="3">
    <source>
        <dbReference type="EMBL" id="PIL98950.1"/>
    </source>
</evidence>
<evidence type="ECO:0000259" key="2">
    <source>
        <dbReference type="PROSITE" id="PS51502"/>
    </source>
</evidence>
<accession>A0A2G8XVA2</accession>
<organism evidence="3 4">
    <name type="scientific">Toxoplasma gondii COUG</name>
    <dbReference type="NCBI Taxonomy" id="1074873"/>
    <lineage>
        <taxon>Eukaryota</taxon>
        <taxon>Sar</taxon>
        <taxon>Alveolata</taxon>
        <taxon>Apicomplexa</taxon>
        <taxon>Conoidasida</taxon>
        <taxon>Coccidia</taxon>
        <taxon>Eucoccidiorida</taxon>
        <taxon>Eimeriorina</taxon>
        <taxon>Sarcocystidae</taxon>
        <taxon>Toxoplasma</taxon>
    </lineage>
</organism>
<dbReference type="InterPro" id="IPR011008">
    <property type="entry name" value="Dimeric_a/b-barrel"/>
</dbReference>
<dbReference type="PANTHER" id="PTHR33178">
    <property type="match status" value="1"/>
</dbReference>
<dbReference type="InterPro" id="IPR013097">
    <property type="entry name" value="Dabb"/>
</dbReference>